<dbReference type="GO" id="GO:0003677">
    <property type="term" value="F:DNA binding"/>
    <property type="evidence" value="ECO:0007669"/>
    <property type="project" value="UniProtKB-UniRule"/>
</dbReference>
<dbReference type="EMBL" id="CM035444">
    <property type="protein sequence ID" value="KAH7276704.1"/>
    <property type="molecule type" value="Genomic_DNA"/>
</dbReference>
<dbReference type="OrthoDB" id="10056939at2759"/>
<dbReference type="EMBL" id="CM035444">
    <property type="protein sequence ID" value="KAH7276706.1"/>
    <property type="molecule type" value="Genomic_DNA"/>
</dbReference>
<dbReference type="FunFam" id="1.10.10.60:FF:000117">
    <property type="entry name" value="BEL1-like homeodomain protein 9"/>
    <property type="match status" value="1"/>
</dbReference>
<gene>
    <name evidence="10" type="ORF">KP509_39G018400</name>
</gene>
<dbReference type="SMART" id="SM00389">
    <property type="entry name" value="HOX"/>
    <property type="match status" value="1"/>
</dbReference>
<reference evidence="10" key="1">
    <citation type="submission" date="2021-08" db="EMBL/GenBank/DDBJ databases">
        <title>WGS assembly of Ceratopteris richardii.</title>
        <authorList>
            <person name="Marchant D.B."/>
            <person name="Chen G."/>
            <person name="Jenkins J."/>
            <person name="Shu S."/>
            <person name="Leebens-Mack J."/>
            <person name="Grimwood J."/>
            <person name="Schmutz J."/>
            <person name="Soltis P."/>
            <person name="Soltis D."/>
            <person name="Chen Z.-H."/>
        </authorList>
    </citation>
    <scope>NUCLEOTIDE SEQUENCE</scope>
    <source>
        <strain evidence="10">Whitten #5841</strain>
        <tissue evidence="10">Leaf</tissue>
    </source>
</reference>
<dbReference type="EMBL" id="CM035444">
    <property type="protein sequence ID" value="KAH7276714.1"/>
    <property type="molecule type" value="Genomic_DNA"/>
</dbReference>
<dbReference type="GO" id="GO:0006355">
    <property type="term" value="P:regulation of DNA-templated transcription"/>
    <property type="evidence" value="ECO:0007669"/>
    <property type="project" value="InterPro"/>
</dbReference>
<dbReference type="EMBL" id="CM035444">
    <property type="protein sequence ID" value="KAH7276708.1"/>
    <property type="molecule type" value="Genomic_DNA"/>
</dbReference>
<dbReference type="AlphaFoldDB" id="A0A8T2PZM7"/>
<dbReference type="GO" id="GO:0005634">
    <property type="term" value="C:nucleus"/>
    <property type="evidence" value="ECO:0007669"/>
    <property type="project" value="UniProtKB-SubCell"/>
</dbReference>
<dbReference type="Gene3D" id="1.10.10.60">
    <property type="entry name" value="Homeodomain-like"/>
    <property type="match status" value="1"/>
</dbReference>
<dbReference type="InterPro" id="IPR009057">
    <property type="entry name" value="Homeodomain-like_sf"/>
</dbReference>
<keyword evidence="4 8" id="KW-0238">DNA-binding</keyword>
<keyword evidence="3" id="KW-0805">Transcription regulation</keyword>
<sequence length="607" mass="68032">MPVQELIPFIGSGVAPSLSSDTAPTSAGSGQGLYLSLSSRQPSSNPLQFFSVHHPEPVMSSCEGLNERFLKNDSKTWTDKSFMLIRASNYIINPGSQDQLAADMKTSNGTGLSASDGIDLWTSKYLKPAQQLLDEVVSVVKGNQNRSANQLKAAPGRVHGLFGEGYEKEENLAETSEEDGGNFRSKVHKKDGILSVTAVPMSASGAQGRIAQNMMDPSSTDRKEWQIKKAKLLAMVDEVDQRYRLYIRQMQNLEAPFQTIVGLGAAKAYTALASQTISKHFRCLKDAMKVQLQAVCKTLGEEVDLEHDWKERSGLLDVDKELYQHHALQHLGIIQQHPWRPQRGLPERSVSVLRAWLFEHFLHPYPKDSDKVRLARQTGLTRNQVSNWFINARVRLWKPMVEEMYTEVKNDKDLEKGNNSAKDQDGESKAKVLQCAAVKNLTSRSKQEKVSDLNTQPGLERRKKVDEGMDFTHRELFIPSSHDNLSLQKRQIMTQPVKRVRSDLTSLQVKSHALLNTQMSTGRRTESSFGMHSQGVDNRNIGSYDMLQLECSDKPLNDNLVVTYPNIAAVSLSLGLQHSEGFSMSGPMHQSLVYGQVQKQLQWEEEK</sequence>
<evidence type="ECO:0000259" key="9">
    <source>
        <dbReference type="PROSITE" id="PS50071"/>
    </source>
</evidence>
<evidence type="ECO:0000313" key="11">
    <source>
        <dbReference type="Proteomes" id="UP000825935"/>
    </source>
</evidence>
<feature type="domain" description="Homeobox" evidence="9">
    <location>
        <begin position="336"/>
        <end position="399"/>
    </location>
</feature>
<comment type="caution">
    <text evidence="10">The sequence shown here is derived from an EMBL/GenBank/DDBJ whole genome shotgun (WGS) entry which is preliminary data.</text>
</comment>
<feature type="DNA-binding region" description="Homeobox" evidence="8">
    <location>
        <begin position="338"/>
        <end position="400"/>
    </location>
</feature>
<dbReference type="InterPro" id="IPR001356">
    <property type="entry name" value="HD"/>
</dbReference>
<evidence type="ECO:0000256" key="2">
    <source>
        <dbReference type="ARBA" id="ARBA00006454"/>
    </source>
</evidence>
<dbReference type="InterPro" id="IPR008422">
    <property type="entry name" value="KN_HD"/>
</dbReference>
<evidence type="ECO:0000256" key="4">
    <source>
        <dbReference type="ARBA" id="ARBA00023125"/>
    </source>
</evidence>
<dbReference type="InterPro" id="IPR006563">
    <property type="entry name" value="POX_dom"/>
</dbReference>
<dbReference type="PROSITE" id="PS50071">
    <property type="entry name" value="HOMEOBOX_2"/>
    <property type="match status" value="1"/>
</dbReference>
<accession>A0A8T2PZM7</accession>
<name>A0A8T2PZM7_CERRI</name>
<evidence type="ECO:0000313" key="10">
    <source>
        <dbReference type="EMBL" id="KAH7276711.1"/>
    </source>
</evidence>
<evidence type="ECO:0000256" key="5">
    <source>
        <dbReference type="ARBA" id="ARBA00023155"/>
    </source>
</evidence>
<dbReference type="Pfam" id="PF07526">
    <property type="entry name" value="POX"/>
    <property type="match status" value="1"/>
</dbReference>
<dbReference type="CDD" id="cd00086">
    <property type="entry name" value="homeodomain"/>
    <property type="match status" value="1"/>
</dbReference>
<dbReference type="EMBL" id="CM035444">
    <property type="protein sequence ID" value="KAH7276711.1"/>
    <property type="molecule type" value="Genomic_DNA"/>
</dbReference>
<comment type="subcellular location">
    <subcellularLocation>
        <location evidence="1 8">Nucleus</location>
    </subcellularLocation>
</comment>
<evidence type="ECO:0000256" key="7">
    <source>
        <dbReference type="ARBA" id="ARBA00023242"/>
    </source>
</evidence>
<dbReference type="SMART" id="SM00574">
    <property type="entry name" value="POX"/>
    <property type="match status" value="1"/>
</dbReference>
<keyword evidence="11" id="KW-1185">Reference proteome</keyword>
<dbReference type="InterPro" id="IPR050224">
    <property type="entry name" value="TALE_homeobox"/>
</dbReference>
<dbReference type="EMBL" id="CM035444">
    <property type="protein sequence ID" value="KAH7276707.1"/>
    <property type="molecule type" value="Genomic_DNA"/>
</dbReference>
<keyword evidence="6" id="KW-0804">Transcription</keyword>
<evidence type="ECO:0000256" key="8">
    <source>
        <dbReference type="PROSITE-ProRule" id="PRU00108"/>
    </source>
</evidence>
<protein>
    <recommendedName>
        <fullName evidence="9">Homeobox domain-containing protein</fullName>
    </recommendedName>
</protein>
<keyword evidence="7 8" id="KW-0539">Nucleus</keyword>
<evidence type="ECO:0000256" key="1">
    <source>
        <dbReference type="ARBA" id="ARBA00004123"/>
    </source>
</evidence>
<dbReference type="EMBL" id="CM035444">
    <property type="protein sequence ID" value="KAH7276713.1"/>
    <property type="molecule type" value="Genomic_DNA"/>
</dbReference>
<organism evidence="10 11">
    <name type="scientific">Ceratopteris richardii</name>
    <name type="common">Triangle waterfern</name>
    <dbReference type="NCBI Taxonomy" id="49495"/>
    <lineage>
        <taxon>Eukaryota</taxon>
        <taxon>Viridiplantae</taxon>
        <taxon>Streptophyta</taxon>
        <taxon>Embryophyta</taxon>
        <taxon>Tracheophyta</taxon>
        <taxon>Polypodiopsida</taxon>
        <taxon>Polypodiidae</taxon>
        <taxon>Polypodiales</taxon>
        <taxon>Pteridineae</taxon>
        <taxon>Pteridaceae</taxon>
        <taxon>Parkerioideae</taxon>
        <taxon>Ceratopteris</taxon>
    </lineage>
</organism>
<keyword evidence="5 8" id="KW-0371">Homeobox</keyword>
<dbReference type="Pfam" id="PF05920">
    <property type="entry name" value="Homeobox_KN"/>
    <property type="match status" value="1"/>
</dbReference>
<comment type="similarity">
    <text evidence="2">Belongs to the TALE/BELL homeobox family.</text>
</comment>
<proteinExistence type="inferred from homology"/>
<evidence type="ECO:0000256" key="3">
    <source>
        <dbReference type="ARBA" id="ARBA00023015"/>
    </source>
</evidence>
<dbReference type="EMBL" id="CM035444">
    <property type="protein sequence ID" value="KAH7276709.1"/>
    <property type="molecule type" value="Genomic_DNA"/>
</dbReference>
<evidence type="ECO:0000256" key="6">
    <source>
        <dbReference type="ARBA" id="ARBA00023163"/>
    </source>
</evidence>
<dbReference type="PANTHER" id="PTHR11850">
    <property type="entry name" value="HOMEOBOX PROTEIN TRANSCRIPTION FACTORS"/>
    <property type="match status" value="1"/>
</dbReference>
<dbReference type="Proteomes" id="UP000825935">
    <property type="component" value="Chromosome 39"/>
</dbReference>
<dbReference type="SUPFAM" id="SSF46689">
    <property type="entry name" value="Homeodomain-like"/>
    <property type="match status" value="1"/>
</dbReference>